<comment type="caution">
    <text evidence="1">The sequence shown here is derived from an EMBL/GenBank/DDBJ whole genome shotgun (WGS) entry which is preliminary data.</text>
</comment>
<protein>
    <submittedName>
        <fullName evidence="1">Uncharacterized protein</fullName>
    </submittedName>
</protein>
<reference evidence="1" key="2">
    <citation type="submission" date="2024-01" db="EMBL/GenBank/DDBJ databases">
        <title>Long-read genome sequencing of X. campestris pv. papavericola.</title>
        <authorList>
            <person name="Hussain R.M.F."/>
            <person name="Greer S."/>
            <person name="Harrison J."/>
            <person name="Grant M."/>
            <person name="Vicente J."/>
            <person name="Studholme D.J."/>
        </authorList>
    </citation>
    <scope>NUCLEOTIDE SEQUENCE</scope>
    <source>
        <strain evidence="1">NCPPB 2970</strain>
    </source>
</reference>
<organism evidence="1 2">
    <name type="scientific">Xanthomonas campestris pv. papavericola</name>
    <dbReference type="NCBI Taxonomy" id="487881"/>
    <lineage>
        <taxon>Bacteria</taxon>
        <taxon>Pseudomonadati</taxon>
        <taxon>Pseudomonadota</taxon>
        <taxon>Gammaproteobacteria</taxon>
        <taxon>Lysobacterales</taxon>
        <taxon>Lysobacteraceae</taxon>
        <taxon>Xanthomonas</taxon>
    </lineage>
</organism>
<reference evidence="1" key="1">
    <citation type="submission" date="2021-10" db="EMBL/GenBank/DDBJ databases">
        <authorList>
            <person name="Hussein R."/>
            <person name="Harrison J."/>
            <person name="Studholme D.J."/>
            <person name="Vicente J."/>
            <person name="Grant M."/>
        </authorList>
    </citation>
    <scope>NUCLEOTIDE SEQUENCE</scope>
    <source>
        <strain evidence="1">NCPPB 2970</strain>
    </source>
</reference>
<gene>
    <name evidence="1" type="ORF">LLE72_019295</name>
</gene>
<evidence type="ECO:0000313" key="1">
    <source>
        <dbReference type="EMBL" id="MEC3889839.1"/>
    </source>
</evidence>
<dbReference type="AlphaFoldDB" id="A0AAJ2X798"/>
<name>A0AAJ2X798_XANCA</name>
<dbReference type="EMBL" id="JAJFNJ020000003">
    <property type="protein sequence ID" value="MEC3889839.1"/>
    <property type="molecule type" value="Genomic_DNA"/>
</dbReference>
<dbReference type="RefSeq" id="WP_267131771.1">
    <property type="nucleotide sequence ID" value="NZ_JAJFNJ020000003.1"/>
</dbReference>
<dbReference type="Proteomes" id="UP001297361">
    <property type="component" value="Unassembled WGS sequence"/>
</dbReference>
<sequence>MIECIADAVTVQVLADLIKALNFCLLEMATATWCLDMLRARPD</sequence>
<accession>A0AAJ2X798</accession>
<proteinExistence type="predicted"/>
<evidence type="ECO:0000313" key="2">
    <source>
        <dbReference type="Proteomes" id="UP001297361"/>
    </source>
</evidence>